<protein>
    <recommendedName>
        <fullName evidence="2">EF-hand domain-containing protein</fullName>
    </recommendedName>
</protein>
<dbReference type="AlphaFoldDB" id="A0A814AE80"/>
<dbReference type="Proteomes" id="UP000663879">
    <property type="component" value="Unassembled WGS sequence"/>
</dbReference>
<keyword evidence="4" id="KW-1185">Reference proteome</keyword>
<dbReference type="PROSITE" id="PS50222">
    <property type="entry name" value="EF_HAND_2"/>
    <property type="match status" value="1"/>
</dbReference>
<dbReference type="SUPFAM" id="SSF47473">
    <property type="entry name" value="EF-hand"/>
    <property type="match status" value="1"/>
</dbReference>
<evidence type="ECO:0000313" key="4">
    <source>
        <dbReference type="Proteomes" id="UP000663879"/>
    </source>
</evidence>
<dbReference type="InterPro" id="IPR011992">
    <property type="entry name" value="EF-hand-dom_pair"/>
</dbReference>
<comment type="caution">
    <text evidence="3">The sequence shown here is derived from an EMBL/GenBank/DDBJ whole genome shotgun (WGS) entry which is preliminary data.</text>
</comment>
<feature type="domain" description="EF-hand" evidence="2">
    <location>
        <begin position="126"/>
        <end position="161"/>
    </location>
</feature>
<proteinExistence type="predicted"/>
<dbReference type="EMBL" id="CAJNOC010002098">
    <property type="protein sequence ID" value="CAF0912349.1"/>
    <property type="molecule type" value="Genomic_DNA"/>
</dbReference>
<evidence type="ECO:0000256" key="1">
    <source>
        <dbReference type="ARBA" id="ARBA00022837"/>
    </source>
</evidence>
<reference evidence="3" key="1">
    <citation type="submission" date="2021-02" db="EMBL/GenBank/DDBJ databases">
        <authorList>
            <person name="Nowell W R."/>
        </authorList>
    </citation>
    <scope>NUCLEOTIDE SEQUENCE</scope>
    <source>
        <strain evidence="3">Ploen Becks lab</strain>
    </source>
</reference>
<dbReference type="InterPro" id="IPR002048">
    <property type="entry name" value="EF_hand_dom"/>
</dbReference>
<gene>
    <name evidence="3" type="ORF">OXX778_LOCUS11969</name>
</gene>
<dbReference type="GO" id="GO:0005509">
    <property type="term" value="F:calcium ion binding"/>
    <property type="evidence" value="ECO:0007669"/>
    <property type="project" value="InterPro"/>
</dbReference>
<dbReference type="Pfam" id="PF13499">
    <property type="entry name" value="EF-hand_7"/>
    <property type="match status" value="1"/>
</dbReference>
<dbReference type="SMART" id="SM00054">
    <property type="entry name" value="EFh"/>
    <property type="match status" value="1"/>
</dbReference>
<dbReference type="InterPro" id="IPR018247">
    <property type="entry name" value="EF_Hand_1_Ca_BS"/>
</dbReference>
<evidence type="ECO:0000313" key="3">
    <source>
        <dbReference type="EMBL" id="CAF0912349.1"/>
    </source>
</evidence>
<accession>A0A814AE80</accession>
<dbReference type="Gene3D" id="1.10.238.10">
    <property type="entry name" value="EF-hand"/>
    <property type="match status" value="1"/>
</dbReference>
<sequence length="161" mass="17554">MGSTRSRKDYVRRFGSELLRHEEFKQAATRIGAPDSVTVSDSHRELGLPELEGQVEALSLVDISRSELASYAQYLSSQGVRYNASLFSNEASPFGFITSTDSANLLSYQEASSIASNLNASTEKPISDSELRSYFASIDTNGDGVVSFEEFKAAGLTTRSF</sequence>
<organism evidence="3 4">
    <name type="scientific">Brachionus calyciflorus</name>
    <dbReference type="NCBI Taxonomy" id="104777"/>
    <lineage>
        <taxon>Eukaryota</taxon>
        <taxon>Metazoa</taxon>
        <taxon>Spiralia</taxon>
        <taxon>Gnathifera</taxon>
        <taxon>Rotifera</taxon>
        <taxon>Eurotatoria</taxon>
        <taxon>Monogononta</taxon>
        <taxon>Pseudotrocha</taxon>
        <taxon>Ploima</taxon>
        <taxon>Brachionidae</taxon>
        <taxon>Brachionus</taxon>
    </lineage>
</organism>
<evidence type="ECO:0000259" key="2">
    <source>
        <dbReference type="PROSITE" id="PS50222"/>
    </source>
</evidence>
<dbReference type="OrthoDB" id="26525at2759"/>
<dbReference type="PROSITE" id="PS00018">
    <property type="entry name" value="EF_HAND_1"/>
    <property type="match status" value="1"/>
</dbReference>
<keyword evidence="1" id="KW-0106">Calcium</keyword>
<name>A0A814AE80_9BILA</name>